<dbReference type="Proteomes" id="UP000236319">
    <property type="component" value="Unassembled WGS sequence"/>
</dbReference>
<dbReference type="InterPro" id="IPR010884">
    <property type="entry name" value="6_CYS_dom"/>
</dbReference>
<reference evidence="9 10" key="1">
    <citation type="journal article" date="2017" name="BMC Genomics">
        <title>Whole-genome assembly of Babesia ovata and comparative genomics between closely related pathogens.</title>
        <authorList>
            <person name="Yamagishi J."/>
            <person name="Asada M."/>
            <person name="Hakimi H."/>
            <person name="Tanaka T.Q."/>
            <person name="Sugimoto C."/>
            <person name="Kawazu S."/>
        </authorList>
    </citation>
    <scope>NUCLEOTIDE SEQUENCE [LARGE SCALE GENOMIC DNA]</scope>
    <source>
        <strain evidence="9 10">Miyake</strain>
    </source>
</reference>
<keyword evidence="5" id="KW-0472">Membrane</keyword>
<dbReference type="GeneID" id="39874674"/>
<evidence type="ECO:0000256" key="4">
    <source>
        <dbReference type="ARBA" id="ARBA00022729"/>
    </source>
</evidence>
<evidence type="ECO:0000256" key="6">
    <source>
        <dbReference type="ARBA" id="ARBA00023157"/>
    </source>
</evidence>
<dbReference type="VEuPathDB" id="PiroplasmaDB:BOVATA_023970"/>
<evidence type="ECO:0000256" key="3">
    <source>
        <dbReference type="ARBA" id="ARBA00022475"/>
    </source>
</evidence>
<evidence type="ECO:0000259" key="8">
    <source>
        <dbReference type="PROSITE" id="PS51701"/>
    </source>
</evidence>
<dbReference type="InterPro" id="IPR038160">
    <property type="entry name" value="6_CYS_dom_sf"/>
</dbReference>
<protein>
    <recommendedName>
        <fullName evidence="8">6-Cys domain-containing protein</fullName>
    </recommendedName>
</protein>
<organism evidence="9 10">
    <name type="scientific">Babesia ovata</name>
    <dbReference type="NCBI Taxonomy" id="189622"/>
    <lineage>
        <taxon>Eukaryota</taxon>
        <taxon>Sar</taxon>
        <taxon>Alveolata</taxon>
        <taxon>Apicomplexa</taxon>
        <taxon>Aconoidasida</taxon>
        <taxon>Piroplasmida</taxon>
        <taxon>Babesiidae</taxon>
        <taxon>Babesia</taxon>
    </lineage>
</organism>
<keyword evidence="10" id="KW-1185">Reference proteome</keyword>
<dbReference type="Pfam" id="PF07422">
    <property type="entry name" value="s48_45"/>
    <property type="match status" value="1"/>
</dbReference>
<keyword evidence="6" id="KW-1015">Disulfide bond</keyword>
<accession>A0A2H6KD49</accession>
<proteinExistence type="predicted"/>
<evidence type="ECO:0000256" key="2">
    <source>
        <dbReference type="ARBA" id="ARBA00004241"/>
    </source>
</evidence>
<feature type="domain" description="6-Cys" evidence="8">
    <location>
        <begin position="830"/>
        <end position="961"/>
    </location>
</feature>
<sequence>MGKFSLRSLWTFGAIALKYIISVDALVCDFSWPNGLLRTNSVVTCDMDIGLLGSASVICPGRVNGTEYILHPQPNAYERAHINVYVSENSKLRSAAIRDVIRSESGNELIWIESTLSQNIMQLHIPTHELFAIAERRLIFICGPRDLVLNDTLQSHLDSLSGFGQMQALPWTSNTPLAHEMSKIGHGIGIFFLYSGSTHLPLQGCGSRPSTLFAPDNVVTVHPVTGVRSCVADPMSKSRIGFLCEGRLEPEDCMKSLLEKDGDVITAPRPYSYLNFSSHRPWVVARYFNDLALPPINGECRCIDPETGHLRARIEIRSKDEYVCDIASIIRRNRLRNIRYPRCSVVLYPGSTLTIRFPIKAVDSASTDDRSNHGLFSQRVPNHTFEAELLPKDLITLRQLSTPYDNDAYDEVLYHRALVGDALELDVSQMARGEVKLKYHVDKPLALRDGLNSFFFHWELSSKNKYVPSRARATVNVSFAFTHHYNIIGCNLETPSVFDPHMSKNCSTKIMGNNIWNTYECRYDMMRDVREVGIYCRPGEELLPNNCESTGYDLDSNIIIPMPVSARNATPYPISGFRVFDMGFHNSHLCFACICVDQSGYERSKLILEYNHHETYRYALRREESSHKSLPYRLLRWKEVAQPIEGFTSPKSLMLYNVTSHSIELHIGTTLFMYCEIETEGTTFDQMENAAENKYIAGTWLPKQPNISHYYLHLTPDGPELIRRSHKDNIIGTPGGFQVVYDNSYTAGYHRLMIVSRRGAILISKDTDNTEYVPVIFVCGKAPKPSDLFIVAGNASTLNLSSQPTPHIVGSSERYNWHVVELAVHTTDPYMQGCGVTYASDELFKPETPPLYDGDGKSQFGCKIDLQAAKEAAFYCPAPYVLDPPNCFSQVSVDGEVRNLSDLSKPLVASRSNHFVILSFDSSLVGPGETLHQTPPLECRCLTIKGVVLSTIQIENYYAKE</sequence>
<gene>
    <name evidence="9" type="ORF">BOVATA_023970</name>
</gene>
<keyword evidence="4" id="KW-0732">Signal</keyword>
<comment type="caution">
    <text evidence="9">The sequence shown here is derived from an EMBL/GenBank/DDBJ whole genome shotgun (WGS) entry which is preliminary data.</text>
</comment>
<dbReference type="GO" id="GO:0009986">
    <property type="term" value="C:cell surface"/>
    <property type="evidence" value="ECO:0007669"/>
    <property type="project" value="UniProtKB-SubCell"/>
</dbReference>
<evidence type="ECO:0000313" key="10">
    <source>
        <dbReference type="Proteomes" id="UP000236319"/>
    </source>
</evidence>
<dbReference type="RefSeq" id="XP_028867147.1">
    <property type="nucleotide sequence ID" value="XM_029011314.1"/>
</dbReference>
<dbReference type="AlphaFoldDB" id="A0A2H6KD49"/>
<dbReference type="Gene3D" id="2.60.40.2860">
    <property type="match status" value="1"/>
</dbReference>
<dbReference type="GO" id="GO:0005886">
    <property type="term" value="C:plasma membrane"/>
    <property type="evidence" value="ECO:0007669"/>
    <property type="project" value="UniProtKB-SubCell"/>
</dbReference>
<name>A0A2H6KD49_9APIC</name>
<evidence type="ECO:0000256" key="1">
    <source>
        <dbReference type="ARBA" id="ARBA00004236"/>
    </source>
</evidence>
<dbReference type="PROSITE" id="PS51701">
    <property type="entry name" value="6_CYS"/>
    <property type="match status" value="1"/>
</dbReference>
<keyword evidence="3" id="KW-1003">Cell membrane</keyword>
<evidence type="ECO:0000313" key="9">
    <source>
        <dbReference type="EMBL" id="GBE60904.1"/>
    </source>
</evidence>
<dbReference type="OrthoDB" id="365660at2759"/>
<dbReference type="EMBL" id="BDSA01000002">
    <property type="protein sequence ID" value="GBE60904.1"/>
    <property type="molecule type" value="Genomic_DNA"/>
</dbReference>
<keyword evidence="7" id="KW-0325">Glycoprotein</keyword>
<evidence type="ECO:0000256" key="7">
    <source>
        <dbReference type="ARBA" id="ARBA00023180"/>
    </source>
</evidence>
<comment type="subcellular location">
    <subcellularLocation>
        <location evidence="1">Cell membrane</location>
    </subcellularLocation>
    <subcellularLocation>
        <location evidence="2">Cell surface</location>
    </subcellularLocation>
</comment>
<evidence type="ECO:0000256" key="5">
    <source>
        <dbReference type="ARBA" id="ARBA00023136"/>
    </source>
</evidence>